<evidence type="ECO:0000313" key="1">
    <source>
        <dbReference type="EMBL" id="MBB5219073.1"/>
    </source>
</evidence>
<sequence length="54" mass="6347">MSGGNLDYFYSRFDEPLEKISKEIKWGKTSGLQKCFQKTNSLYLFFFNQTTIPV</sequence>
<reference evidence="1 2" key="1">
    <citation type="submission" date="2020-08" db="EMBL/GenBank/DDBJ databases">
        <title>Genomic Encyclopedia of Type Strains, Phase IV (KMG-IV): sequencing the most valuable type-strain genomes for metagenomic binning, comparative biology and taxonomic classification.</title>
        <authorList>
            <person name="Goeker M."/>
        </authorList>
    </citation>
    <scope>NUCLEOTIDE SEQUENCE [LARGE SCALE GENOMIC DNA]</scope>
    <source>
        <strain evidence="1 2">DSM 103679</strain>
    </source>
</reference>
<dbReference type="AlphaFoldDB" id="A0A840SHS5"/>
<keyword evidence="2" id="KW-1185">Reference proteome</keyword>
<protein>
    <submittedName>
        <fullName evidence="1">Uncharacterized protein</fullName>
    </submittedName>
</protein>
<accession>A0A840SHS5</accession>
<dbReference type="EMBL" id="JACHFR010000002">
    <property type="protein sequence ID" value="MBB5219073.1"/>
    <property type="molecule type" value="Genomic_DNA"/>
</dbReference>
<dbReference type="Proteomes" id="UP000578697">
    <property type="component" value="Unassembled WGS sequence"/>
</dbReference>
<proteinExistence type="predicted"/>
<evidence type="ECO:0000313" key="2">
    <source>
        <dbReference type="Proteomes" id="UP000578697"/>
    </source>
</evidence>
<name>A0A840SHS5_9SPIR</name>
<gene>
    <name evidence="1" type="ORF">HNP77_001442</name>
</gene>
<comment type="caution">
    <text evidence="1">The sequence shown here is derived from an EMBL/GenBank/DDBJ whole genome shotgun (WGS) entry which is preliminary data.</text>
</comment>
<organism evidence="1 2">
    <name type="scientific">Treponema rectale</name>
    <dbReference type="NCBI Taxonomy" id="744512"/>
    <lineage>
        <taxon>Bacteria</taxon>
        <taxon>Pseudomonadati</taxon>
        <taxon>Spirochaetota</taxon>
        <taxon>Spirochaetia</taxon>
        <taxon>Spirochaetales</taxon>
        <taxon>Treponemataceae</taxon>
        <taxon>Treponema</taxon>
    </lineage>
</organism>